<protein>
    <recommendedName>
        <fullName evidence="9">B3 domain-containing protein</fullName>
    </recommendedName>
</protein>
<dbReference type="GO" id="GO:0003677">
    <property type="term" value="F:DNA binding"/>
    <property type="evidence" value="ECO:0007669"/>
    <property type="project" value="UniProtKB-KW"/>
</dbReference>
<keyword evidence="2" id="KW-0805">Transcription regulation</keyword>
<comment type="subcellular location">
    <subcellularLocation>
        <location evidence="1">Nucleus</location>
    </subcellularLocation>
</comment>
<feature type="compositionally biased region" description="Basic and acidic residues" evidence="6">
    <location>
        <begin position="94"/>
        <end position="104"/>
    </location>
</feature>
<accession>A0AAN9EHW3</accession>
<evidence type="ECO:0000313" key="7">
    <source>
        <dbReference type="EMBL" id="KAK7257897.1"/>
    </source>
</evidence>
<comment type="caution">
    <text evidence="7">The sequence shown here is derived from an EMBL/GenBank/DDBJ whole genome shotgun (WGS) entry which is preliminary data.</text>
</comment>
<dbReference type="InterPro" id="IPR050655">
    <property type="entry name" value="Plant_B3_domain"/>
</dbReference>
<feature type="region of interest" description="Disordered" evidence="6">
    <location>
        <begin position="281"/>
        <end position="309"/>
    </location>
</feature>
<dbReference type="Proteomes" id="UP001372338">
    <property type="component" value="Unassembled WGS sequence"/>
</dbReference>
<dbReference type="SUPFAM" id="SSF101936">
    <property type="entry name" value="DNA-binding pseudobarrel domain"/>
    <property type="match status" value="4"/>
</dbReference>
<evidence type="ECO:0000256" key="4">
    <source>
        <dbReference type="ARBA" id="ARBA00023163"/>
    </source>
</evidence>
<keyword evidence="8" id="KW-1185">Reference proteome</keyword>
<gene>
    <name evidence="7" type="ORF">RIF29_32210</name>
</gene>
<sequence>MSGTEPIPFFYQPLPESPPLPSSQNLPHSFMQSPCQINHTICGTSLYNYYCADLPSVLRHNVNEVENNCVNEVENNCVMNTAEVEESKEEENEERGMEEVDEGHHHHRPGEALISGDAVGSSATRSNGIDAEKYVESGNPYFIAKLHKGRADLHIPKALIGGFSLNLPQTITVLCCEHVERNEETHIPNNHGMLTLEVREWKDGRECVKGWTSFCSKNKINLGSDVCICEFVLGEDQQIQMLEVHVVKNGQIGVEEEGVNEVKNDCMMGIMGIEEWEKGDSEVHTRGHPYRTDKPISGKRGAARSSASRNNGIDAERYVQSENPYFFAKLRKRRGNTLHIPKALIEGFSLILPQAITLLYCEHAERNEDTHIPNNLGMCIEEVCVSRDGRVCVKGWTSFCSTNKINLGNDVCICEFVFGEDQQIQILVVHVVKNGQIGVEDEGINVVKNDCMMGIMAVEEEEKDDSEEVHAVGHPHTPGKAPISGRSVVAGCSVTRNNGIDAENYVQLHNPYFFAKIRKRRGNTLHIPKALIEDFSLILPQTITLLYCEHAQINEKTHIPNNHGMCTEKVCESKDGRVCVKGWTKFCSTNKINLENDVCICEFVFGEDQQIQMLVVHVLKNGRIVIEDEGVNEVENDCMVGIVEVEEDDSKEEEQEEKGMEEEDGDGSEEVNARCHHQTSGKAPTAGKSLGGAAGSSAPGKQGINAEKFVQPHNPYFIAKLHKRRANELHIPKAVIGGFSRNLPQTSVPQTITLLCCAHVERSEETHIRNNHGICTREVCEWKDDRVFVRGWRSFCIKNKINLRNDMCICEFVLGEDKQIQMLEVHVVKNGLVG</sequence>
<dbReference type="AlphaFoldDB" id="A0AAN9EHW3"/>
<evidence type="ECO:0000256" key="6">
    <source>
        <dbReference type="SAM" id="MobiDB-lite"/>
    </source>
</evidence>
<feature type="compositionally biased region" description="Acidic residues" evidence="6">
    <location>
        <begin position="84"/>
        <end position="93"/>
    </location>
</feature>
<reference evidence="7 8" key="1">
    <citation type="submission" date="2024-01" db="EMBL/GenBank/DDBJ databases">
        <title>The genomes of 5 underutilized Papilionoideae crops provide insights into root nodulation and disease resistanc.</title>
        <authorList>
            <person name="Yuan L."/>
        </authorList>
    </citation>
    <scope>NUCLEOTIDE SEQUENCE [LARGE SCALE GENOMIC DNA]</scope>
    <source>
        <strain evidence="7">ZHUSHIDOU_FW_LH</strain>
        <tissue evidence="7">Leaf</tissue>
    </source>
</reference>
<evidence type="ECO:0000256" key="3">
    <source>
        <dbReference type="ARBA" id="ARBA00023125"/>
    </source>
</evidence>
<dbReference type="PANTHER" id="PTHR31920">
    <property type="entry name" value="B3 DOMAIN-CONTAINING"/>
    <property type="match status" value="1"/>
</dbReference>
<dbReference type="EMBL" id="JAYWIO010000006">
    <property type="protein sequence ID" value="KAK7257897.1"/>
    <property type="molecule type" value="Genomic_DNA"/>
</dbReference>
<organism evidence="7 8">
    <name type="scientific">Crotalaria pallida</name>
    <name type="common">Smooth rattlebox</name>
    <name type="synonym">Crotalaria striata</name>
    <dbReference type="NCBI Taxonomy" id="3830"/>
    <lineage>
        <taxon>Eukaryota</taxon>
        <taxon>Viridiplantae</taxon>
        <taxon>Streptophyta</taxon>
        <taxon>Embryophyta</taxon>
        <taxon>Tracheophyta</taxon>
        <taxon>Spermatophyta</taxon>
        <taxon>Magnoliopsida</taxon>
        <taxon>eudicotyledons</taxon>
        <taxon>Gunneridae</taxon>
        <taxon>Pentapetalae</taxon>
        <taxon>rosids</taxon>
        <taxon>fabids</taxon>
        <taxon>Fabales</taxon>
        <taxon>Fabaceae</taxon>
        <taxon>Papilionoideae</taxon>
        <taxon>50 kb inversion clade</taxon>
        <taxon>genistoids sensu lato</taxon>
        <taxon>core genistoids</taxon>
        <taxon>Crotalarieae</taxon>
        <taxon>Crotalaria</taxon>
    </lineage>
</organism>
<evidence type="ECO:0008006" key="9">
    <source>
        <dbReference type="Google" id="ProtNLM"/>
    </source>
</evidence>
<proteinExistence type="predicted"/>
<feature type="region of interest" description="Disordered" evidence="6">
    <location>
        <begin position="644"/>
        <end position="703"/>
    </location>
</feature>
<keyword evidence="4" id="KW-0804">Transcription</keyword>
<feature type="compositionally biased region" description="Basic and acidic residues" evidence="6">
    <location>
        <begin position="281"/>
        <end position="296"/>
    </location>
</feature>
<evidence type="ECO:0000256" key="2">
    <source>
        <dbReference type="ARBA" id="ARBA00023015"/>
    </source>
</evidence>
<dbReference type="InterPro" id="IPR015300">
    <property type="entry name" value="DNA-bd_pseudobarrel_sf"/>
</dbReference>
<dbReference type="GO" id="GO:0005634">
    <property type="term" value="C:nucleus"/>
    <property type="evidence" value="ECO:0007669"/>
    <property type="project" value="UniProtKB-SubCell"/>
</dbReference>
<evidence type="ECO:0000256" key="1">
    <source>
        <dbReference type="ARBA" id="ARBA00004123"/>
    </source>
</evidence>
<dbReference type="Gene3D" id="2.40.330.10">
    <property type="entry name" value="DNA-binding pseudobarrel domain"/>
    <property type="match status" value="4"/>
</dbReference>
<keyword evidence="3" id="KW-0238">DNA-binding</keyword>
<evidence type="ECO:0000313" key="8">
    <source>
        <dbReference type="Proteomes" id="UP001372338"/>
    </source>
</evidence>
<feature type="region of interest" description="Disordered" evidence="6">
    <location>
        <begin position="84"/>
        <end position="121"/>
    </location>
</feature>
<feature type="compositionally biased region" description="Acidic residues" evidence="6">
    <location>
        <begin position="644"/>
        <end position="669"/>
    </location>
</feature>
<keyword evidence="5" id="KW-0539">Nucleus</keyword>
<feature type="region of interest" description="Disordered" evidence="6">
    <location>
        <begin position="1"/>
        <end position="23"/>
    </location>
</feature>
<name>A0AAN9EHW3_CROPI</name>
<dbReference type="PANTHER" id="PTHR31920:SF132">
    <property type="entry name" value="TF-B3 DOMAIN-CONTAINING PROTEIN"/>
    <property type="match status" value="1"/>
</dbReference>
<evidence type="ECO:0000256" key="5">
    <source>
        <dbReference type="ARBA" id="ARBA00023242"/>
    </source>
</evidence>